<dbReference type="OrthoDB" id="2184895at2"/>
<keyword evidence="3" id="KW-1185">Reference proteome</keyword>
<keyword evidence="1" id="KW-0472">Membrane</keyword>
<reference evidence="3" key="1">
    <citation type="submission" date="2016-09" db="EMBL/GenBank/DDBJ databases">
        <authorList>
            <person name="Gulvik C.A."/>
        </authorList>
    </citation>
    <scope>NUCLEOTIDE SEQUENCE [LARGE SCALE GENOMIC DNA]</scope>
    <source>
        <strain evidence="3">DSM 23328</strain>
    </source>
</reference>
<dbReference type="Proteomes" id="UP000094068">
    <property type="component" value="Unassembled WGS sequence"/>
</dbReference>
<feature type="transmembrane region" description="Helical" evidence="1">
    <location>
        <begin position="47"/>
        <end position="73"/>
    </location>
</feature>
<organism evidence="2 3">
    <name type="scientific">Enterococcus ureasiticus</name>
    <dbReference type="NCBI Taxonomy" id="903984"/>
    <lineage>
        <taxon>Bacteria</taxon>
        <taxon>Bacillati</taxon>
        <taxon>Bacillota</taxon>
        <taxon>Bacilli</taxon>
        <taxon>Lactobacillales</taxon>
        <taxon>Enterococcaceae</taxon>
        <taxon>Enterococcus</taxon>
    </lineage>
</organism>
<sequence length="151" mass="17450">MWQFIKDNLFMIKRAGLLYNMKPMNTFLLTLLLGTTGIPRILNRDFISGGILFFLCIFVFSGMDSKILIWIGLFDAVTSLFYREPEPKKQYVEDKHKITRAKVTKDVQKEVAIETQKKTNKIGNKICHFCGAPIPSNETVCSYCRMEENIQ</sequence>
<name>A0A1E5GNM2_9ENTE</name>
<keyword evidence="1" id="KW-1133">Transmembrane helix</keyword>
<evidence type="ECO:0000256" key="1">
    <source>
        <dbReference type="SAM" id="Phobius"/>
    </source>
</evidence>
<gene>
    <name evidence="2" type="ORF">BCR21_04580</name>
</gene>
<dbReference type="RefSeq" id="WP_069645311.1">
    <property type="nucleotide sequence ID" value="NZ_MIJZ01000001.1"/>
</dbReference>
<dbReference type="STRING" id="903984.BCR21_04580"/>
<comment type="caution">
    <text evidence="2">The sequence shown here is derived from an EMBL/GenBank/DDBJ whole genome shotgun (WGS) entry which is preliminary data.</text>
</comment>
<proteinExistence type="predicted"/>
<protein>
    <submittedName>
        <fullName evidence="2">Uncharacterized protein</fullName>
    </submittedName>
</protein>
<dbReference type="EMBL" id="MIJZ01000001">
    <property type="protein sequence ID" value="OEG14271.1"/>
    <property type="molecule type" value="Genomic_DNA"/>
</dbReference>
<keyword evidence="1" id="KW-0812">Transmembrane</keyword>
<accession>A0A1E5GNM2</accession>
<evidence type="ECO:0000313" key="3">
    <source>
        <dbReference type="Proteomes" id="UP000094068"/>
    </source>
</evidence>
<evidence type="ECO:0000313" key="2">
    <source>
        <dbReference type="EMBL" id="OEG14271.1"/>
    </source>
</evidence>
<dbReference type="AlphaFoldDB" id="A0A1E5GNM2"/>